<organism evidence="2 3">
    <name type="scientific">Gossypium stocksii</name>
    <dbReference type="NCBI Taxonomy" id="47602"/>
    <lineage>
        <taxon>Eukaryota</taxon>
        <taxon>Viridiplantae</taxon>
        <taxon>Streptophyta</taxon>
        <taxon>Embryophyta</taxon>
        <taxon>Tracheophyta</taxon>
        <taxon>Spermatophyta</taxon>
        <taxon>Magnoliopsida</taxon>
        <taxon>eudicotyledons</taxon>
        <taxon>Gunneridae</taxon>
        <taxon>Pentapetalae</taxon>
        <taxon>rosids</taxon>
        <taxon>malvids</taxon>
        <taxon>Malvales</taxon>
        <taxon>Malvaceae</taxon>
        <taxon>Malvoideae</taxon>
        <taxon>Gossypium</taxon>
    </lineage>
</organism>
<comment type="caution">
    <text evidence="2">The sequence shown here is derived from an EMBL/GenBank/DDBJ whole genome shotgun (WGS) entry which is preliminary data.</text>
</comment>
<gene>
    <name evidence="2" type="ORF">J1N35_029419</name>
</gene>
<name>A0A9D3ZTA2_9ROSI</name>
<feature type="region of interest" description="Disordered" evidence="1">
    <location>
        <begin position="1"/>
        <end position="22"/>
    </location>
</feature>
<sequence length="95" mass="11289">MGSFKLHESNDHEHNIPKAFRATESKKITQAKGFLDEIEKHFTKNNKFEITSLLTSLMFVKYKVANVIQTKCNFFRQKKIVKNQLFKRDPNRMQQ</sequence>
<dbReference type="EMBL" id="JAIQCV010000009">
    <property type="protein sequence ID" value="KAH1064432.1"/>
    <property type="molecule type" value="Genomic_DNA"/>
</dbReference>
<dbReference type="AlphaFoldDB" id="A0A9D3ZTA2"/>
<evidence type="ECO:0000313" key="3">
    <source>
        <dbReference type="Proteomes" id="UP000828251"/>
    </source>
</evidence>
<dbReference type="Proteomes" id="UP000828251">
    <property type="component" value="Unassembled WGS sequence"/>
</dbReference>
<protein>
    <submittedName>
        <fullName evidence="2">Uncharacterized protein</fullName>
    </submittedName>
</protein>
<proteinExistence type="predicted"/>
<reference evidence="2 3" key="1">
    <citation type="journal article" date="2021" name="Plant Biotechnol. J.">
        <title>Multi-omics assisted identification of the key and species-specific regulatory components of drought-tolerant mechanisms in Gossypium stocksii.</title>
        <authorList>
            <person name="Yu D."/>
            <person name="Ke L."/>
            <person name="Zhang D."/>
            <person name="Wu Y."/>
            <person name="Sun Y."/>
            <person name="Mei J."/>
            <person name="Sun J."/>
            <person name="Sun Y."/>
        </authorList>
    </citation>
    <scope>NUCLEOTIDE SEQUENCE [LARGE SCALE GENOMIC DNA]</scope>
    <source>
        <strain evidence="3">cv. E1</strain>
        <tissue evidence="2">Leaf</tissue>
    </source>
</reference>
<dbReference type="OrthoDB" id="1713462at2759"/>
<evidence type="ECO:0000313" key="2">
    <source>
        <dbReference type="EMBL" id="KAH1064432.1"/>
    </source>
</evidence>
<keyword evidence="3" id="KW-1185">Reference proteome</keyword>
<accession>A0A9D3ZTA2</accession>
<evidence type="ECO:0000256" key="1">
    <source>
        <dbReference type="SAM" id="MobiDB-lite"/>
    </source>
</evidence>